<comment type="caution">
    <text evidence="2">The sequence shown here is derived from an EMBL/GenBank/DDBJ whole genome shotgun (WGS) entry which is preliminary data.</text>
</comment>
<gene>
    <name evidence="2" type="ORF">TNIN_109311</name>
</gene>
<dbReference type="EMBL" id="BMAV01021717">
    <property type="protein sequence ID" value="GFY76020.1"/>
    <property type="molecule type" value="Genomic_DNA"/>
</dbReference>
<evidence type="ECO:0000313" key="2">
    <source>
        <dbReference type="EMBL" id="GFY76020.1"/>
    </source>
</evidence>
<organism evidence="2 3">
    <name type="scientific">Trichonephila inaurata madagascariensis</name>
    <dbReference type="NCBI Taxonomy" id="2747483"/>
    <lineage>
        <taxon>Eukaryota</taxon>
        <taxon>Metazoa</taxon>
        <taxon>Ecdysozoa</taxon>
        <taxon>Arthropoda</taxon>
        <taxon>Chelicerata</taxon>
        <taxon>Arachnida</taxon>
        <taxon>Araneae</taxon>
        <taxon>Araneomorphae</taxon>
        <taxon>Entelegynae</taxon>
        <taxon>Araneoidea</taxon>
        <taxon>Nephilidae</taxon>
        <taxon>Trichonephila</taxon>
        <taxon>Trichonephila inaurata</taxon>
    </lineage>
</organism>
<dbReference type="Proteomes" id="UP000886998">
    <property type="component" value="Unassembled WGS sequence"/>
</dbReference>
<evidence type="ECO:0000256" key="1">
    <source>
        <dbReference type="SAM" id="MobiDB-lite"/>
    </source>
</evidence>
<dbReference type="AlphaFoldDB" id="A0A8X6YS41"/>
<dbReference type="OrthoDB" id="6423084at2759"/>
<keyword evidence="3" id="KW-1185">Reference proteome</keyword>
<evidence type="ECO:0000313" key="3">
    <source>
        <dbReference type="Proteomes" id="UP000886998"/>
    </source>
</evidence>
<proteinExistence type="predicted"/>
<reference evidence="2" key="1">
    <citation type="submission" date="2020-08" db="EMBL/GenBank/DDBJ databases">
        <title>Multicomponent nature underlies the extraordinary mechanical properties of spider dragline silk.</title>
        <authorList>
            <person name="Kono N."/>
            <person name="Nakamura H."/>
            <person name="Mori M."/>
            <person name="Yoshida Y."/>
            <person name="Ohtoshi R."/>
            <person name="Malay A.D."/>
            <person name="Moran D.A.P."/>
            <person name="Tomita M."/>
            <person name="Numata K."/>
            <person name="Arakawa K."/>
        </authorList>
    </citation>
    <scope>NUCLEOTIDE SEQUENCE</scope>
</reference>
<name>A0A8X6YS41_9ARAC</name>
<accession>A0A8X6YS41</accession>
<feature type="region of interest" description="Disordered" evidence="1">
    <location>
        <begin position="1"/>
        <end position="26"/>
    </location>
</feature>
<sequence>MPLWTGSHFSPTSGPQREIESCPKSIPPGNSALPSIPSSVHPPILPICWKKTLKTVMRGSQPFYRSDRKSPRNQLSVLKLPRPPRVVWQTGKRHSANTHIWLVARPLQRMLYVLKQFYRLVFFFRKGKPFLPWWYRQHGTIGLSMKRFDT</sequence>
<protein>
    <submittedName>
        <fullName evidence="2">Uncharacterized protein</fullName>
    </submittedName>
</protein>